<evidence type="ECO:0000313" key="3">
    <source>
        <dbReference type="Proteomes" id="UP000580250"/>
    </source>
</evidence>
<dbReference type="InterPro" id="IPR002706">
    <property type="entry name" value="Xrcc1_N"/>
</dbReference>
<dbReference type="GO" id="GO:0000012">
    <property type="term" value="P:single strand break repair"/>
    <property type="evidence" value="ECO:0007669"/>
    <property type="project" value="InterPro"/>
</dbReference>
<dbReference type="Pfam" id="PF01834">
    <property type="entry name" value="XRCC1_N"/>
    <property type="match status" value="1"/>
</dbReference>
<dbReference type="GO" id="GO:0005634">
    <property type="term" value="C:nucleus"/>
    <property type="evidence" value="ECO:0007669"/>
    <property type="project" value="InterPro"/>
</dbReference>
<dbReference type="GO" id="GO:0003684">
    <property type="term" value="F:damaged DNA binding"/>
    <property type="evidence" value="ECO:0007669"/>
    <property type="project" value="InterPro"/>
</dbReference>
<evidence type="ECO:0000313" key="2">
    <source>
        <dbReference type="EMBL" id="CAD2132700.1"/>
    </source>
</evidence>
<protein>
    <recommendedName>
        <fullName evidence="1">DNA-repair protein Xrcc1 N-terminal domain-containing protein</fullName>
    </recommendedName>
</protein>
<sequence length="67" mass="8429">MFMYSFKFFPIKRIVNFAKNKQKEYTLLLNNQTFMLPKLSRRENNLNRLRLFKNCTLVYFILYFKYK</sequence>
<accession>A0A6V7TU27</accession>
<gene>
    <name evidence="2" type="ORF">MENT_LOCUS3761</name>
</gene>
<organism evidence="2 3">
    <name type="scientific">Meloidogyne enterolobii</name>
    <name type="common">Root-knot nematode worm</name>
    <name type="synonym">Meloidogyne mayaguensis</name>
    <dbReference type="NCBI Taxonomy" id="390850"/>
    <lineage>
        <taxon>Eukaryota</taxon>
        <taxon>Metazoa</taxon>
        <taxon>Ecdysozoa</taxon>
        <taxon>Nematoda</taxon>
        <taxon>Chromadorea</taxon>
        <taxon>Rhabditida</taxon>
        <taxon>Tylenchina</taxon>
        <taxon>Tylenchomorpha</taxon>
        <taxon>Tylenchoidea</taxon>
        <taxon>Meloidogynidae</taxon>
        <taxon>Meloidogyninae</taxon>
        <taxon>Meloidogyne</taxon>
    </lineage>
</organism>
<dbReference type="Proteomes" id="UP000580250">
    <property type="component" value="Unassembled WGS sequence"/>
</dbReference>
<feature type="domain" description="DNA-repair protein Xrcc1 N-terminal" evidence="1">
    <location>
        <begin position="18"/>
        <end position="58"/>
    </location>
</feature>
<reference evidence="2 3" key="1">
    <citation type="submission" date="2020-08" db="EMBL/GenBank/DDBJ databases">
        <authorList>
            <person name="Koutsovoulos G."/>
            <person name="Danchin GJ E."/>
        </authorList>
    </citation>
    <scope>NUCLEOTIDE SEQUENCE [LARGE SCALE GENOMIC DNA]</scope>
</reference>
<proteinExistence type="predicted"/>
<dbReference type="EMBL" id="CAJEWN010000012">
    <property type="protein sequence ID" value="CAD2132700.1"/>
    <property type="molecule type" value="Genomic_DNA"/>
</dbReference>
<name>A0A6V7TU27_MELEN</name>
<evidence type="ECO:0000259" key="1">
    <source>
        <dbReference type="Pfam" id="PF01834"/>
    </source>
</evidence>
<dbReference type="AlphaFoldDB" id="A0A6V7TU27"/>
<comment type="caution">
    <text evidence="2">The sequence shown here is derived from an EMBL/GenBank/DDBJ whole genome shotgun (WGS) entry which is preliminary data.</text>
</comment>